<dbReference type="Proteomes" id="UP001521785">
    <property type="component" value="Unassembled WGS sequence"/>
</dbReference>
<dbReference type="PANTHER" id="PTHR11695:SF294">
    <property type="entry name" value="RETICULON-4-INTERACTING PROTEIN 1, MITOCHONDRIAL"/>
    <property type="match status" value="1"/>
</dbReference>
<proteinExistence type="predicted"/>
<evidence type="ECO:0000259" key="2">
    <source>
        <dbReference type="SMART" id="SM00829"/>
    </source>
</evidence>
<evidence type="ECO:0000313" key="4">
    <source>
        <dbReference type="Proteomes" id="UP001521785"/>
    </source>
</evidence>
<accession>A0ABR3S8V0</accession>
<dbReference type="PANTHER" id="PTHR11695">
    <property type="entry name" value="ALCOHOL DEHYDROGENASE RELATED"/>
    <property type="match status" value="1"/>
</dbReference>
<dbReference type="InterPro" id="IPR002364">
    <property type="entry name" value="Quin_OxRdtase/zeta-crystal_CS"/>
</dbReference>
<evidence type="ECO:0000313" key="3">
    <source>
        <dbReference type="EMBL" id="KAL1613126.1"/>
    </source>
</evidence>
<dbReference type="SUPFAM" id="SSF51735">
    <property type="entry name" value="NAD(P)-binding Rossmann-fold domains"/>
    <property type="match status" value="1"/>
</dbReference>
<dbReference type="InterPro" id="IPR036291">
    <property type="entry name" value="NAD(P)-bd_dom_sf"/>
</dbReference>
<dbReference type="Pfam" id="PF13602">
    <property type="entry name" value="ADH_zinc_N_2"/>
    <property type="match status" value="1"/>
</dbReference>
<dbReference type="InterPro" id="IPR013154">
    <property type="entry name" value="ADH-like_N"/>
</dbReference>
<name>A0ABR3S8V0_9PLEO</name>
<dbReference type="CDD" id="cd08267">
    <property type="entry name" value="MDR1"/>
    <property type="match status" value="1"/>
</dbReference>
<dbReference type="SMART" id="SM00829">
    <property type="entry name" value="PKS_ER"/>
    <property type="match status" value="1"/>
</dbReference>
<protein>
    <recommendedName>
        <fullName evidence="2">Enoyl reductase (ER) domain-containing protein</fullName>
    </recommendedName>
</protein>
<gene>
    <name evidence="3" type="ORF">SLS60_001358</name>
</gene>
<dbReference type="InterPro" id="IPR020843">
    <property type="entry name" value="ER"/>
</dbReference>
<dbReference type="InterPro" id="IPR050700">
    <property type="entry name" value="YIM1/Zinc_Alcohol_DH_Fams"/>
</dbReference>
<keyword evidence="4" id="KW-1185">Reference proteome</keyword>
<sequence length="374" mass="39879">MATKTATTRLPSTKNLPSTMHAWQWTTCKTTLESALTLNPTAPLPSRPLRPGESLIRVHAASVNPIDYKLPELPIVGRLAIPKPATPGLDFAGVVAEPGPKSALKVGQRVFGKLEPKQQYGTLGEYVIGSAAGTVPLPDGVSFEQGATLGICGVVTYQGLVKNVKRGDRVLVNGGSGGTGTFAVQIAKALGCEVVTTCSGELRFQSQIWGSRGAHTNRCVGANVQLCKDLGADEVIDYRTQSVVSALEKGEKKLDFVLDNVGEPKALYWKAPSFTKPGARYVQIGSQVSLGFVFDLACRLALPTWLGGGKTPFSFASASTNFNDYQGLADLVVNGQVKPVIDEIYTFENAPKAYEKLRTGRTRGKIVVRVANES</sequence>
<comment type="caution">
    <text evidence="3">The sequence shown here is derived from an EMBL/GenBank/DDBJ whole genome shotgun (WGS) entry which is preliminary data.</text>
</comment>
<feature type="domain" description="Enoyl reductase (ER)" evidence="2">
    <location>
        <begin position="31"/>
        <end position="368"/>
    </location>
</feature>
<dbReference type="InterPro" id="IPR011032">
    <property type="entry name" value="GroES-like_sf"/>
</dbReference>
<organism evidence="3 4">
    <name type="scientific">Paraconiothyrium brasiliense</name>
    <dbReference type="NCBI Taxonomy" id="300254"/>
    <lineage>
        <taxon>Eukaryota</taxon>
        <taxon>Fungi</taxon>
        <taxon>Dikarya</taxon>
        <taxon>Ascomycota</taxon>
        <taxon>Pezizomycotina</taxon>
        <taxon>Dothideomycetes</taxon>
        <taxon>Pleosporomycetidae</taxon>
        <taxon>Pleosporales</taxon>
        <taxon>Massarineae</taxon>
        <taxon>Didymosphaeriaceae</taxon>
        <taxon>Paraconiothyrium</taxon>
    </lineage>
</organism>
<dbReference type="Gene3D" id="3.40.50.720">
    <property type="entry name" value="NAD(P)-binding Rossmann-like Domain"/>
    <property type="match status" value="2"/>
</dbReference>
<keyword evidence="1" id="KW-0560">Oxidoreductase</keyword>
<dbReference type="Gene3D" id="3.90.180.10">
    <property type="entry name" value="Medium-chain alcohol dehydrogenases, catalytic domain"/>
    <property type="match status" value="2"/>
</dbReference>
<dbReference type="PROSITE" id="PS01162">
    <property type="entry name" value="QOR_ZETA_CRYSTAL"/>
    <property type="match status" value="1"/>
</dbReference>
<evidence type="ECO:0000256" key="1">
    <source>
        <dbReference type="ARBA" id="ARBA00023002"/>
    </source>
</evidence>
<dbReference type="EMBL" id="JAKJXO020000001">
    <property type="protein sequence ID" value="KAL1613126.1"/>
    <property type="molecule type" value="Genomic_DNA"/>
</dbReference>
<dbReference type="Pfam" id="PF08240">
    <property type="entry name" value="ADH_N"/>
    <property type="match status" value="1"/>
</dbReference>
<dbReference type="SUPFAM" id="SSF50129">
    <property type="entry name" value="GroES-like"/>
    <property type="match status" value="1"/>
</dbReference>
<reference evidence="3 4" key="1">
    <citation type="submission" date="2024-02" db="EMBL/GenBank/DDBJ databases">
        <title>De novo assembly and annotation of 12 fungi associated with fruit tree decline syndrome in Ontario, Canada.</title>
        <authorList>
            <person name="Sulman M."/>
            <person name="Ellouze W."/>
            <person name="Ilyukhin E."/>
        </authorList>
    </citation>
    <scope>NUCLEOTIDE SEQUENCE [LARGE SCALE GENOMIC DNA]</scope>
    <source>
        <strain evidence="3 4">M42-189</strain>
    </source>
</reference>